<dbReference type="Gene3D" id="1.25.40.10">
    <property type="entry name" value="Tetratricopeptide repeat domain"/>
    <property type="match status" value="5"/>
</dbReference>
<dbReference type="GO" id="GO:0009279">
    <property type="term" value="C:cell outer membrane"/>
    <property type="evidence" value="ECO:0007669"/>
    <property type="project" value="TreeGrafter"/>
</dbReference>
<dbReference type="AlphaFoldDB" id="A0A3D2SIP3"/>
<feature type="repeat" description="TPR" evidence="3">
    <location>
        <begin position="124"/>
        <end position="157"/>
    </location>
</feature>
<dbReference type="InterPro" id="IPR050498">
    <property type="entry name" value="Ycf3"/>
</dbReference>
<dbReference type="Pfam" id="PF14559">
    <property type="entry name" value="TPR_19"/>
    <property type="match status" value="1"/>
</dbReference>
<dbReference type="GO" id="GO:0046813">
    <property type="term" value="P:receptor-mediated virion attachment to host cell"/>
    <property type="evidence" value="ECO:0007669"/>
    <property type="project" value="TreeGrafter"/>
</dbReference>
<keyword evidence="2 3" id="KW-0802">TPR repeat</keyword>
<feature type="region of interest" description="Disordered" evidence="4">
    <location>
        <begin position="364"/>
        <end position="395"/>
    </location>
</feature>
<evidence type="ECO:0000256" key="4">
    <source>
        <dbReference type="SAM" id="MobiDB-lite"/>
    </source>
</evidence>
<evidence type="ECO:0000256" key="3">
    <source>
        <dbReference type="PROSITE-ProRule" id="PRU00339"/>
    </source>
</evidence>
<gene>
    <name evidence="5" type="ORF">DHW31_10875</name>
</gene>
<dbReference type="Pfam" id="PF13432">
    <property type="entry name" value="TPR_16"/>
    <property type="match status" value="2"/>
</dbReference>
<name>A0A3D2SIP3_9BACE</name>
<keyword evidence="1" id="KW-0677">Repeat</keyword>
<feature type="repeat" description="TPR" evidence="3">
    <location>
        <begin position="260"/>
        <end position="293"/>
    </location>
</feature>
<dbReference type="SMART" id="SM00028">
    <property type="entry name" value="TPR"/>
    <property type="match status" value="9"/>
</dbReference>
<feature type="compositionally biased region" description="Polar residues" evidence="4">
    <location>
        <begin position="365"/>
        <end position="375"/>
    </location>
</feature>
<organism evidence="5 6">
    <name type="scientific">Bacteroides graminisolvens</name>
    <dbReference type="NCBI Taxonomy" id="477666"/>
    <lineage>
        <taxon>Bacteria</taxon>
        <taxon>Pseudomonadati</taxon>
        <taxon>Bacteroidota</taxon>
        <taxon>Bacteroidia</taxon>
        <taxon>Bacteroidales</taxon>
        <taxon>Bacteroidaceae</taxon>
        <taxon>Bacteroides</taxon>
    </lineage>
</organism>
<feature type="repeat" description="TPR" evidence="3">
    <location>
        <begin position="158"/>
        <end position="191"/>
    </location>
</feature>
<dbReference type="Pfam" id="PF13181">
    <property type="entry name" value="TPR_8"/>
    <property type="match status" value="1"/>
</dbReference>
<evidence type="ECO:0000256" key="1">
    <source>
        <dbReference type="ARBA" id="ARBA00022737"/>
    </source>
</evidence>
<evidence type="ECO:0000256" key="2">
    <source>
        <dbReference type="ARBA" id="ARBA00022803"/>
    </source>
</evidence>
<dbReference type="EMBL" id="DPVG01000405">
    <property type="protein sequence ID" value="HCK25251.1"/>
    <property type="molecule type" value="Genomic_DNA"/>
</dbReference>
<proteinExistence type="predicted"/>
<dbReference type="InterPro" id="IPR019734">
    <property type="entry name" value="TPR_rpt"/>
</dbReference>
<dbReference type="PANTHER" id="PTHR44858:SF1">
    <property type="entry name" value="UDP-N-ACETYLGLUCOSAMINE--PEPTIDE N-ACETYLGLUCOSAMINYLTRANSFERASE SPINDLY-RELATED"/>
    <property type="match status" value="1"/>
</dbReference>
<dbReference type="PANTHER" id="PTHR44858">
    <property type="entry name" value="TETRATRICOPEPTIDE REPEAT PROTEIN 6"/>
    <property type="match status" value="1"/>
</dbReference>
<protein>
    <recommendedName>
        <fullName evidence="7">Tetratricopeptide repeat protein</fullName>
    </recommendedName>
</protein>
<dbReference type="InterPro" id="IPR011990">
    <property type="entry name" value="TPR-like_helical_dom_sf"/>
</dbReference>
<evidence type="ECO:0000313" key="5">
    <source>
        <dbReference type="EMBL" id="HCK25251.1"/>
    </source>
</evidence>
<evidence type="ECO:0008006" key="7">
    <source>
        <dbReference type="Google" id="ProtNLM"/>
    </source>
</evidence>
<dbReference type="PROSITE" id="PS50005">
    <property type="entry name" value="TPR"/>
    <property type="match status" value="6"/>
</dbReference>
<dbReference type="Proteomes" id="UP000263098">
    <property type="component" value="Unassembled WGS sequence"/>
</dbReference>
<evidence type="ECO:0000313" key="6">
    <source>
        <dbReference type="Proteomes" id="UP000263098"/>
    </source>
</evidence>
<feature type="non-terminal residue" evidence="5">
    <location>
        <position position="619"/>
    </location>
</feature>
<accession>A0A3D2SIP3</accession>
<feature type="repeat" description="TPR" evidence="3">
    <location>
        <begin position="226"/>
        <end position="259"/>
    </location>
</feature>
<comment type="caution">
    <text evidence="5">The sequence shown here is derived from an EMBL/GenBank/DDBJ whole genome shotgun (WGS) entry which is preliminary data.</text>
</comment>
<reference evidence="5 6" key="1">
    <citation type="journal article" date="2018" name="Nat. Biotechnol.">
        <title>A standardized bacterial taxonomy based on genome phylogeny substantially revises the tree of life.</title>
        <authorList>
            <person name="Parks D.H."/>
            <person name="Chuvochina M."/>
            <person name="Waite D.W."/>
            <person name="Rinke C."/>
            <person name="Skarshewski A."/>
            <person name="Chaumeil P.A."/>
            <person name="Hugenholtz P."/>
        </authorList>
    </citation>
    <scope>NUCLEOTIDE SEQUENCE [LARGE SCALE GENOMIC DNA]</scope>
    <source>
        <strain evidence="5">UBA9667</strain>
    </source>
</reference>
<dbReference type="SUPFAM" id="SSF48452">
    <property type="entry name" value="TPR-like"/>
    <property type="match status" value="2"/>
</dbReference>
<sequence length="619" mass="71370">MVKNIILLLLFFPAYLCAQINTERVMTIARNALYFEDYVLSIQYFNQVINAKPYLYEPYFFRGLAKINLEDYQGAEADCSAAIERNPFVVGAYQIRGLARIKQSKFEGAISDYKTALQYEPENITLWHNLSLCHIQKGDYDAAKKDLGNLLALSPKYTKAYLMRGEVLLKQKDTIQAYRDFDLAIEMDKYDPDAWTSRAILKLQQAKYTEAESDLNQAIYLNVKNAANYVNRALARFHQNNLRGAMSDYDLALDVDPNNFIGHYNRGLLRAQVGDDNRALEDFDFVIKMEPDNMMAIFNRGLLKYQTGDYKGAIKDYSTVINEHPNFMAGYYNRAEARRKIGDKNGAERDEFKILKMQLDRKNGLLSSNTNNDKSAGNKDENTDDKSKTRKKSDKNVSNYGKIVIADDSESDQKYNSYYRGKVQDRNVEVRMEPMYVLTYYEKISEVKRNINYHKFIDNLNRSGALPKRLYITNDEAPLSEAQVKEHFAMIDTHTTEIVENPQDSRKRFSRAVDFYLVQDFENSIEDLTQAILNDKTFFPAYFMRALVRYKQLEYLKAEGQNTANVSQGKAAMVAAIDYDVVKNDLDNVIALAPDFVYAYYNRGNLLSVLKDYRSAIID</sequence>
<feature type="compositionally biased region" description="Basic and acidic residues" evidence="4">
    <location>
        <begin position="376"/>
        <end position="387"/>
    </location>
</feature>
<feature type="repeat" description="TPR" evidence="3">
    <location>
        <begin position="90"/>
        <end position="123"/>
    </location>
</feature>
<feature type="repeat" description="TPR" evidence="3">
    <location>
        <begin position="294"/>
        <end position="327"/>
    </location>
</feature>